<sequence>MRSFRPHTPSKGDNLPKLKMATPFIHPPLTPAKPETSQRPELTFRNKFTTLADYPRLPHPSQQKLPKLPCPPQPKMINLRPIKPIEQGRSSSSIQTKESFSMKPPESFVQAVNPELTKTVHSKRRIL</sequence>
<gene>
    <name evidence="2" type="ORF">MTR67_002566</name>
</gene>
<dbReference type="AlphaFoldDB" id="A0AAF0PR36"/>
<reference evidence="2" key="1">
    <citation type="submission" date="2023-08" db="EMBL/GenBank/DDBJ databases">
        <title>A de novo genome assembly of Solanum verrucosum Schlechtendal, a Mexican diploid species geographically isolated from the other diploid A-genome species in potato relatives.</title>
        <authorList>
            <person name="Hosaka K."/>
        </authorList>
    </citation>
    <scope>NUCLEOTIDE SEQUENCE</scope>
    <source>
        <tissue evidence="2">Young leaves</tissue>
    </source>
</reference>
<name>A0AAF0PR36_SOLVR</name>
<proteinExistence type="predicted"/>
<keyword evidence="3" id="KW-1185">Reference proteome</keyword>
<accession>A0AAF0PR36</accession>
<evidence type="ECO:0000313" key="2">
    <source>
        <dbReference type="EMBL" id="WMV09181.1"/>
    </source>
</evidence>
<dbReference type="Proteomes" id="UP001234989">
    <property type="component" value="Chromosome 1"/>
</dbReference>
<feature type="compositionally biased region" description="Polar residues" evidence="1">
    <location>
        <begin position="88"/>
        <end position="99"/>
    </location>
</feature>
<evidence type="ECO:0000313" key="3">
    <source>
        <dbReference type="Proteomes" id="UP001234989"/>
    </source>
</evidence>
<dbReference type="EMBL" id="CP133612">
    <property type="protein sequence ID" value="WMV09181.1"/>
    <property type="molecule type" value="Genomic_DNA"/>
</dbReference>
<feature type="region of interest" description="Disordered" evidence="1">
    <location>
        <begin position="1"/>
        <end position="107"/>
    </location>
</feature>
<protein>
    <submittedName>
        <fullName evidence="2">Uncharacterized protein</fullName>
    </submittedName>
</protein>
<organism evidence="2 3">
    <name type="scientific">Solanum verrucosum</name>
    <dbReference type="NCBI Taxonomy" id="315347"/>
    <lineage>
        <taxon>Eukaryota</taxon>
        <taxon>Viridiplantae</taxon>
        <taxon>Streptophyta</taxon>
        <taxon>Embryophyta</taxon>
        <taxon>Tracheophyta</taxon>
        <taxon>Spermatophyta</taxon>
        <taxon>Magnoliopsida</taxon>
        <taxon>eudicotyledons</taxon>
        <taxon>Gunneridae</taxon>
        <taxon>Pentapetalae</taxon>
        <taxon>asterids</taxon>
        <taxon>lamiids</taxon>
        <taxon>Solanales</taxon>
        <taxon>Solanaceae</taxon>
        <taxon>Solanoideae</taxon>
        <taxon>Solaneae</taxon>
        <taxon>Solanum</taxon>
    </lineage>
</organism>
<evidence type="ECO:0000256" key="1">
    <source>
        <dbReference type="SAM" id="MobiDB-lite"/>
    </source>
</evidence>